<evidence type="ECO:0000313" key="2">
    <source>
        <dbReference type="EMBL" id="KAA3677056.1"/>
    </source>
</evidence>
<dbReference type="AlphaFoldDB" id="A0A5J4NN92"/>
<feature type="transmembrane region" description="Helical" evidence="1">
    <location>
        <begin position="93"/>
        <end position="113"/>
    </location>
</feature>
<dbReference type="Proteomes" id="UP000324629">
    <property type="component" value="Unassembled WGS sequence"/>
</dbReference>
<organism evidence="2 3">
    <name type="scientific">Paragonimus westermani</name>
    <dbReference type="NCBI Taxonomy" id="34504"/>
    <lineage>
        <taxon>Eukaryota</taxon>
        <taxon>Metazoa</taxon>
        <taxon>Spiralia</taxon>
        <taxon>Lophotrochozoa</taxon>
        <taxon>Platyhelminthes</taxon>
        <taxon>Trematoda</taxon>
        <taxon>Digenea</taxon>
        <taxon>Plagiorchiida</taxon>
        <taxon>Troglotremata</taxon>
        <taxon>Troglotrematidae</taxon>
        <taxon>Paragonimus</taxon>
    </lineage>
</organism>
<gene>
    <name evidence="2" type="ORF">DEA37_0013387</name>
</gene>
<name>A0A5J4NN92_9TREM</name>
<reference evidence="2 3" key="1">
    <citation type="journal article" date="2019" name="Gigascience">
        <title>Whole-genome sequence of the oriental lung fluke Paragonimus westermani.</title>
        <authorList>
            <person name="Oey H."/>
            <person name="Zakrzewski M."/>
            <person name="Narain K."/>
            <person name="Devi K.R."/>
            <person name="Agatsuma T."/>
            <person name="Nawaratna S."/>
            <person name="Gobert G.N."/>
            <person name="Jones M.K."/>
            <person name="Ragan M.A."/>
            <person name="McManus D.P."/>
            <person name="Krause L."/>
        </authorList>
    </citation>
    <scope>NUCLEOTIDE SEQUENCE [LARGE SCALE GENOMIC DNA]</scope>
    <source>
        <strain evidence="2 3">IND2009</strain>
    </source>
</reference>
<accession>A0A5J4NN92</accession>
<evidence type="ECO:0000256" key="1">
    <source>
        <dbReference type="SAM" id="Phobius"/>
    </source>
</evidence>
<proteinExistence type="predicted"/>
<comment type="caution">
    <text evidence="2">The sequence shown here is derived from an EMBL/GenBank/DDBJ whole genome shotgun (WGS) entry which is preliminary data.</text>
</comment>
<sequence length="396" mass="45077">MNTTQKTREYFHHNAKVFCEAMLQCLDLSDLMDKRLNNITDTKLTKLTGLSNQSLYHQLEWCEKSRSTWFIPTFTVTYETSWQKRSSIFFSTYVRPFLSALNCISLLFTVWGLRIMMNSRQSTAHHYGGRTRNWVGRHTSATWVLLQWYSIFGLTWILFIDSVEVLLSYFPKYMNPKNYSPGCRIGEFLKNILRYLPTWLMCVIIIDRTLGEYRSRSTGSKEDASSGRINSPVVMANLHKDSAAVSVLTQSELHNIRSGKKTPRIEQITEPRMLDCLDYITECHKTEGPHCMLGEFQCDCCTPASCKPSVTLDRYDNDEIYVDRVLNGKSGLPRVGSGKIAGKVLLCATVLGMCLLNTHLLWLYTVKKDGSACILTAGNSFILGVIYPATLKVTQA</sequence>
<keyword evidence="3" id="KW-1185">Reference proteome</keyword>
<feature type="non-terminal residue" evidence="2">
    <location>
        <position position="396"/>
    </location>
</feature>
<protein>
    <submittedName>
        <fullName evidence="2">Uncharacterized protein</fullName>
    </submittedName>
</protein>
<keyword evidence="1" id="KW-0812">Transmembrane</keyword>
<dbReference type="EMBL" id="QNGE01001681">
    <property type="protein sequence ID" value="KAA3677056.1"/>
    <property type="molecule type" value="Genomic_DNA"/>
</dbReference>
<feature type="transmembrane region" description="Helical" evidence="1">
    <location>
        <begin position="148"/>
        <end position="170"/>
    </location>
</feature>
<feature type="transmembrane region" description="Helical" evidence="1">
    <location>
        <begin position="344"/>
        <end position="364"/>
    </location>
</feature>
<evidence type="ECO:0000313" key="3">
    <source>
        <dbReference type="Proteomes" id="UP000324629"/>
    </source>
</evidence>
<keyword evidence="1" id="KW-1133">Transmembrane helix</keyword>
<keyword evidence="1" id="KW-0472">Membrane</keyword>